<dbReference type="Pfam" id="PF00013">
    <property type="entry name" value="KH_1"/>
    <property type="match status" value="4"/>
</dbReference>
<dbReference type="PANTHER" id="PTHR10288">
    <property type="entry name" value="KH DOMAIN CONTAINING RNA BINDING PROTEIN"/>
    <property type="match status" value="1"/>
</dbReference>
<evidence type="ECO:0000313" key="7">
    <source>
        <dbReference type="Proteomes" id="UP001190700"/>
    </source>
</evidence>
<feature type="region of interest" description="Disordered" evidence="4">
    <location>
        <begin position="1"/>
        <end position="33"/>
    </location>
</feature>
<organism evidence="6 7">
    <name type="scientific">Cymbomonas tetramitiformis</name>
    <dbReference type="NCBI Taxonomy" id="36881"/>
    <lineage>
        <taxon>Eukaryota</taxon>
        <taxon>Viridiplantae</taxon>
        <taxon>Chlorophyta</taxon>
        <taxon>Pyramimonadophyceae</taxon>
        <taxon>Pyramimonadales</taxon>
        <taxon>Pyramimonadaceae</taxon>
        <taxon>Cymbomonas</taxon>
    </lineage>
</organism>
<dbReference type="InterPro" id="IPR004087">
    <property type="entry name" value="KH_dom"/>
</dbReference>
<dbReference type="Proteomes" id="UP001190700">
    <property type="component" value="Unassembled WGS sequence"/>
</dbReference>
<gene>
    <name evidence="6" type="ORF">CYMTET_14399</name>
</gene>
<dbReference type="Gene3D" id="3.30.1370.10">
    <property type="entry name" value="K Homology domain, type 1"/>
    <property type="match status" value="4"/>
</dbReference>
<feature type="domain" description="K Homology" evidence="5">
    <location>
        <begin position="368"/>
        <end position="443"/>
    </location>
</feature>
<feature type="domain" description="K Homology" evidence="5">
    <location>
        <begin position="449"/>
        <end position="520"/>
    </location>
</feature>
<keyword evidence="1" id="KW-0677">Repeat</keyword>
<accession>A0AAE0GGG1</accession>
<keyword evidence="3" id="KW-0175">Coiled coil</keyword>
<dbReference type="InterPro" id="IPR036612">
    <property type="entry name" value="KH_dom_type_1_sf"/>
</dbReference>
<evidence type="ECO:0000256" key="1">
    <source>
        <dbReference type="ARBA" id="ARBA00022737"/>
    </source>
</evidence>
<feature type="region of interest" description="Disordered" evidence="4">
    <location>
        <begin position="58"/>
        <end position="80"/>
    </location>
</feature>
<comment type="caution">
    <text evidence="6">The sequence shown here is derived from an EMBL/GenBank/DDBJ whole genome shotgun (WGS) entry which is preliminary data.</text>
</comment>
<name>A0AAE0GGG1_9CHLO</name>
<evidence type="ECO:0000256" key="4">
    <source>
        <dbReference type="SAM" id="MobiDB-lite"/>
    </source>
</evidence>
<dbReference type="InterPro" id="IPR004088">
    <property type="entry name" value="KH_dom_type_1"/>
</dbReference>
<sequence length="524" mass="56396">MTDTMEGAGMKRPSGFADADRPPKRSQAGEKITAQIKLPSSFVPQLVGRGGATIKQLSQDSGAMIQTGKRDSSGPERDVEITGTRDQVISAQILVLSMLRDSQEANNEQQDLEEFQIPAKSIKLLIGSRGSQIKQLQQLSGANIQIPHDPSGEFVQCTFKGVAASRGLARILVSFCLDGGRIPNTSRREGSSAMMDSSSIQMHMPSPSPALGPSPFISPPPSNLQSLGMASMGMDNSVDVSSQFYRQLQESGANEVSQRFQTEMQLLKQKQQQQLQQLTWQFQQEQDLLVQQQQQQMMLAAGGLGGMGAMGGMPGAAMTSSGGGHIDQGSMPWSNALGTGDTFGMRQLDGDARMERPRASMSSSQPSGEGILSLLIPDGVEKRLIGKGGSAIKELITQTRADIQIPRNLVRGDGNRVVQIRGDLPTRISAASLIAERVEDSLPVDPRKGRLLHRFVVTREMGPKLVGKQGANIREIQAATGADVQVRADELDNSQTIVNICGPSPSCNEALQTLIERVDREQAQ</sequence>
<dbReference type="SUPFAM" id="SSF54791">
    <property type="entry name" value="Eukaryotic type KH-domain (KH-domain type I)"/>
    <property type="match status" value="4"/>
</dbReference>
<dbReference type="AlphaFoldDB" id="A0AAE0GGG1"/>
<feature type="domain" description="K Homology" evidence="5">
    <location>
        <begin position="109"/>
        <end position="178"/>
    </location>
</feature>
<evidence type="ECO:0000256" key="3">
    <source>
        <dbReference type="SAM" id="Coils"/>
    </source>
</evidence>
<dbReference type="GO" id="GO:0003723">
    <property type="term" value="F:RNA binding"/>
    <property type="evidence" value="ECO:0007669"/>
    <property type="project" value="UniProtKB-UniRule"/>
</dbReference>
<feature type="region of interest" description="Disordered" evidence="4">
    <location>
        <begin position="185"/>
        <end position="208"/>
    </location>
</feature>
<feature type="compositionally biased region" description="Basic and acidic residues" evidence="4">
    <location>
        <begin position="68"/>
        <end position="80"/>
    </location>
</feature>
<evidence type="ECO:0000259" key="5">
    <source>
        <dbReference type="SMART" id="SM00322"/>
    </source>
</evidence>
<feature type="coiled-coil region" evidence="3">
    <location>
        <begin position="268"/>
        <end position="295"/>
    </location>
</feature>
<dbReference type="PROSITE" id="PS50084">
    <property type="entry name" value="KH_TYPE_1"/>
    <property type="match status" value="4"/>
</dbReference>
<feature type="domain" description="K Homology" evidence="5">
    <location>
        <begin position="30"/>
        <end position="100"/>
    </location>
</feature>
<reference evidence="6 7" key="1">
    <citation type="journal article" date="2015" name="Genome Biol. Evol.">
        <title>Comparative Genomics of a Bacterivorous Green Alga Reveals Evolutionary Causalities and Consequences of Phago-Mixotrophic Mode of Nutrition.</title>
        <authorList>
            <person name="Burns J.A."/>
            <person name="Paasch A."/>
            <person name="Narechania A."/>
            <person name="Kim E."/>
        </authorList>
    </citation>
    <scope>NUCLEOTIDE SEQUENCE [LARGE SCALE GENOMIC DNA]</scope>
    <source>
        <strain evidence="6 7">PLY_AMNH</strain>
    </source>
</reference>
<evidence type="ECO:0000256" key="2">
    <source>
        <dbReference type="PROSITE-ProRule" id="PRU00117"/>
    </source>
</evidence>
<protein>
    <recommendedName>
        <fullName evidence="5">K Homology domain-containing protein</fullName>
    </recommendedName>
</protein>
<keyword evidence="7" id="KW-1185">Reference proteome</keyword>
<dbReference type="EMBL" id="LGRX02006014">
    <property type="protein sequence ID" value="KAK3277603.1"/>
    <property type="molecule type" value="Genomic_DNA"/>
</dbReference>
<dbReference type="CDD" id="cd00105">
    <property type="entry name" value="KH-I"/>
    <property type="match status" value="3"/>
</dbReference>
<keyword evidence="2" id="KW-0694">RNA-binding</keyword>
<dbReference type="SMART" id="SM00322">
    <property type="entry name" value="KH"/>
    <property type="match status" value="4"/>
</dbReference>
<evidence type="ECO:0000313" key="6">
    <source>
        <dbReference type="EMBL" id="KAK3277603.1"/>
    </source>
</evidence>
<proteinExistence type="predicted"/>